<keyword evidence="3" id="KW-1133">Transmembrane helix</keyword>
<dbReference type="Gene3D" id="3.30.70.2330">
    <property type="match status" value="1"/>
</dbReference>
<evidence type="ECO:0000313" key="5">
    <source>
        <dbReference type="EMBL" id="MBC5728133.1"/>
    </source>
</evidence>
<evidence type="ECO:0000256" key="2">
    <source>
        <dbReference type="ARBA" id="ARBA00022801"/>
    </source>
</evidence>
<name>A0ABR7HKV1_9FIRM</name>
<evidence type="ECO:0000313" key="6">
    <source>
        <dbReference type="Proteomes" id="UP000636755"/>
    </source>
</evidence>
<dbReference type="RefSeq" id="WP_186935298.1">
    <property type="nucleotide sequence ID" value="NZ_JACOPS010000002.1"/>
</dbReference>
<feature type="transmembrane region" description="Helical" evidence="3">
    <location>
        <begin position="7"/>
        <end position="27"/>
    </location>
</feature>
<protein>
    <recommendedName>
        <fullName evidence="4">HIRAN domain-containing protein</fullName>
    </recommendedName>
</protein>
<evidence type="ECO:0000256" key="3">
    <source>
        <dbReference type="SAM" id="Phobius"/>
    </source>
</evidence>
<evidence type="ECO:0000259" key="4">
    <source>
        <dbReference type="Pfam" id="PF08797"/>
    </source>
</evidence>
<keyword evidence="1" id="KW-0479">Metal-binding</keyword>
<organism evidence="5 6">
    <name type="scientific">Ruminococcus intestinalis</name>
    <dbReference type="NCBI Taxonomy" id="2763066"/>
    <lineage>
        <taxon>Bacteria</taxon>
        <taxon>Bacillati</taxon>
        <taxon>Bacillota</taxon>
        <taxon>Clostridia</taxon>
        <taxon>Eubacteriales</taxon>
        <taxon>Oscillospiraceae</taxon>
        <taxon>Ruminococcus</taxon>
    </lineage>
</organism>
<sequence>MKKLKTWQKVLLVIFYPVGIVYFIVWLCNRNKSGAGAVGSSKLSVIRDFNTKVVGVTFSNDDGSSRQEIIKNSKAGEDIIFKPVPTADYPDAIGVFNKRGQQLGHLNAELAAEMKNKYTNNPMSVTINNITGGGDKNYGCNLHIIIYAA</sequence>
<keyword evidence="2" id="KW-0378">Hydrolase</keyword>
<feature type="domain" description="HIRAN" evidence="4">
    <location>
        <begin position="48"/>
        <end position="145"/>
    </location>
</feature>
<keyword evidence="3" id="KW-0472">Membrane</keyword>
<dbReference type="Pfam" id="PF08797">
    <property type="entry name" value="HIRAN"/>
    <property type="match status" value="1"/>
</dbReference>
<dbReference type="InterPro" id="IPR014905">
    <property type="entry name" value="HIRAN"/>
</dbReference>
<accession>A0ABR7HKV1</accession>
<reference evidence="5 6" key="1">
    <citation type="submission" date="2020-08" db="EMBL/GenBank/DDBJ databases">
        <title>Genome public.</title>
        <authorList>
            <person name="Liu C."/>
            <person name="Sun Q."/>
        </authorList>
    </citation>
    <scope>NUCLEOTIDE SEQUENCE [LARGE SCALE GENOMIC DNA]</scope>
    <source>
        <strain evidence="5 6">NSJ-71</strain>
    </source>
</reference>
<dbReference type="EMBL" id="JACOPS010000002">
    <property type="protein sequence ID" value="MBC5728133.1"/>
    <property type="molecule type" value="Genomic_DNA"/>
</dbReference>
<gene>
    <name evidence="5" type="ORF">H8R91_06310</name>
</gene>
<dbReference type="Proteomes" id="UP000636755">
    <property type="component" value="Unassembled WGS sequence"/>
</dbReference>
<comment type="caution">
    <text evidence="5">The sequence shown here is derived from an EMBL/GenBank/DDBJ whole genome shotgun (WGS) entry which is preliminary data.</text>
</comment>
<keyword evidence="6" id="KW-1185">Reference proteome</keyword>
<keyword evidence="3" id="KW-0812">Transmembrane</keyword>
<evidence type="ECO:0000256" key="1">
    <source>
        <dbReference type="ARBA" id="ARBA00022723"/>
    </source>
</evidence>
<proteinExistence type="predicted"/>